<comment type="caution">
    <text evidence="5">The sequence shown here is derived from an EMBL/GenBank/DDBJ whole genome shotgun (WGS) entry which is preliminary data.</text>
</comment>
<dbReference type="CDD" id="cd00118">
    <property type="entry name" value="LysM"/>
    <property type="match status" value="1"/>
</dbReference>
<dbReference type="PANTHER" id="PTHR34135">
    <property type="entry name" value="LYSOZYME"/>
    <property type="match status" value="1"/>
</dbReference>
<dbReference type="RefSeq" id="WP_204908314.1">
    <property type="nucleotide sequence ID" value="NZ_JACJLV010000008.1"/>
</dbReference>
<reference evidence="5" key="1">
    <citation type="submission" date="2020-08" db="EMBL/GenBank/DDBJ databases">
        <authorList>
            <person name="Cejkova D."/>
            <person name="Kubasova T."/>
            <person name="Jahodarova E."/>
            <person name="Rychlik I."/>
        </authorList>
    </citation>
    <scope>NUCLEOTIDE SEQUENCE</scope>
    <source>
        <strain evidence="5">An420c</strain>
    </source>
</reference>
<dbReference type="PANTHER" id="PTHR34135:SF2">
    <property type="entry name" value="LYSOZYME"/>
    <property type="match status" value="1"/>
</dbReference>
<sequence>MSMNGIDISSWQTGIDLSKVPCDFVIIKATEGVTYVNPDCDRAFQQGADLGKKLGVYHFAGKNEAFAEAEYFVDHIRGYIKKAVLALDWEGNGVSRGPAWAKDWLDRVYQLTGVKPLLYMSNSTVHAYDWTSVVNGDYGLWNAGYYKGNTLMGYNPGAPLLGGTGAWKFAALYQYTSNGRLPGYSGDLDLNVFYGDRAAWNAYAGGSPAQAAPEPVYYTVKRGDTLSGIAARYGTTYQRLARINGISNPNLIYPGQKIRIS</sequence>
<dbReference type="PROSITE" id="PS51782">
    <property type="entry name" value="LYSM"/>
    <property type="match status" value="1"/>
</dbReference>
<evidence type="ECO:0000313" key="5">
    <source>
        <dbReference type="EMBL" id="MBM6826261.1"/>
    </source>
</evidence>
<dbReference type="AlphaFoldDB" id="A0A938WYZ9"/>
<keyword evidence="6" id="KW-1185">Reference proteome</keyword>
<dbReference type="GO" id="GO:0016052">
    <property type="term" value="P:carbohydrate catabolic process"/>
    <property type="evidence" value="ECO:0007669"/>
    <property type="project" value="TreeGrafter"/>
</dbReference>
<reference evidence="5" key="2">
    <citation type="journal article" date="2021" name="Sci. Rep.">
        <title>The distribution of antibiotic resistance genes in chicken gut microbiota commensals.</title>
        <authorList>
            <person name="Juricova H."/>
            <person name="Matiasovicova J."/>
            <person name="Kubasova T."/>
            <person name="Cejkova D."/>
            <person name="Rychlik I."/>
        </authorList>
    </citation>
    <scope>NUCLEOTIDE SEQUENCE</scope>
    <source>
        <strain evidence="5">An420c</strain>
    </source>
</reference>
<dbReference type="InterPro" id="IPR018392">
    <property type="entry name" value="LysM"/>
</dbReference>
<dbReference type="GO" id="GO:0009253">
    <property type="term" value="P:peptidoglycan catabolic process"/>
    <property type="evidence" value="ECO:0007669"/>
    <property type="project" value="InterPro"/>
</dbReference>
<keyword evidence="3" id="KW-0326">Glycosidase</keyword>
<dbReference type="InterPro" id="IPR017853">
    <property type="entry name" value="GH"/>
</dbReference>
<feature type="domain" description="LysM" evidence="4">
    <location>
        <begin position="216"/>
        <end position="260"/>
    </location>
</feature>
<evidence type="ECO:0000256" key="2">
    <source>
        <dbReference type="ARBA" id="ARBA00022801"/>
    </source>
</evidence>
<dbReference type="SMART" id="SM00641">
    <property type="entry name" value="Glyco_25"/>
    <property type="match status" value="1"/>
</dbReference>
<dbReference type="SMART" id="SM00257">
    <property type="entry name" value="LysM"/>
    <property type="match status" value="1"/>
</dbReference>
<accession>A0A938WYZ9</accession>
<dbReference type="InterPro" id="IPR036779">
    <property type="entry name" value="LysM_dom_sf"/>
</dbReference>
<gene>
    <name evidence="5" type="ORF">H6A13_03945</name>
</gene>
<comment type="similarity">
    <text evidence="1">Belongs to the glycosyl hydrolase 25 family.</text>
</comment>
<evidence type="ECO:0000259" key="4">
    <source>
        <dbReference type="PROSITE" id="PS51782"/>
    </source>
</evidence>
<dbReference type="Proteomes" id="UP000713880">
    <property type="component" value="Unassembled WGS sequence"/>
</dbReference>
<dbReference type="PROSITE" id="PS51904">
    <property type="entry name" value="GLYCOSYL_HYDROL_F25_2"/>
    <property type="match status" value="1"/>
</dbReference>
<organism evidence="5 6">
    <name type="scientific">Mordavella massiliensis</name>
    <dbReference type="NCBI Taxonomy" id="1871024"/>
    <lineage>
        <taxon>Bacteria</taxon>
        <taxon>Bacillati</taxon>
        <taxon>Bacillota</taxon>
        <taxon>Clostridia</taxon>
        <taxon>Eubacteriales</taxon>
        <taxon>Clostridiaceae</taxon>
        <taxon>Mordavella</taxon>
    </lineage>
</organism>
<dbReference type="SUPFAM" id="SSF54106">
    <property type="entry name" value="LysM domain"/>
    <property type="match status" value="1"/>
</dbReference>
<evidence type="ECO:0000313" key="6">
    <source>
        <dbReference type="Proteomes" id="UP000713880"/>
    </source>
</evidence>
<dbReference type="InterPro" id="IPR018077">
    <property type="entry name" value="Glyco_hydro_fam25_subgr"/>
</dbReference>
<dbReference type="SUPFAM" id="SSF51445">
    <property type="entry name" value="(Trans)glycosidases"/>
    <property type="match status" value="1"/>
</dbReference>
<proteinExistence type="inferred from homology"/>
<name>A0A938WYZ9_9CLOT</name>
<keyword evidence="2" id="KW-0378">Hydrolase</keyword>
<dbReference type="Pfam" id="PF01183">
    <property type="entry name" value="Glyco_hydro_25"/>
    <property type="match status" value="1"/>
</dbReference>
<dbReference type="Gene3D" id="3.10.350.10">
    <property type="entry name" value="LysM domain"/>
    <property type="match status" value="1"/>
</dbReference>
<evidence type="ECO:0000256" key="3">
    <source>
        <dbReference type="ARBA" id="ARBA00023295"/>
    </source>
</evidence>
<dbReference type="InterPro" id="IPR002053">
    <property type="entry name" value="Glyco_hydro_25"/>
</dbReference>
<dbReference type="EMBL" id="JACJLV010000008">
    <property type="protein sequence ID" value="MBM6826261.1"/>
    <property type="molecule type" value="Genomic_DNA"/>
</dbReference>
<dbReference type="Pfam" id="PF01476">
    <property type="entry name" value="LysM"/>
    <property type="match status" value="1"/>
</dbReference>
<protein>
    <submittedName>
        <fullName evidence="5">LysM peptidoglycan-binding domain-containing protein</fullName>
    </submittedName>
</protein>
<dbReference type="GO" id="GO:0003796">
    <property type="term" value="F:lysozyme activity"/>
    <property type="evidence" value="ECO:0007669"/>
    <property type="project" value="InterPro"/>
</dbReference>
<evidence type="ECO:0000256" key="1">
    <source>
        <dbReference type="ARBA" id="ARBA00010646"/>
    </source>
</evidence>
<dbReference type="Gene3D" id="3.20.20.80">
    <property type="entry name" value="Glycosidases"/>
    <property type="match status" value="1"/>
</dbReference>
<dbReference type="GO" id="GO:0016998">
    <property type="term" value="P:cell wall macromolecule catabolic process"/>
    <property type="evidence" value="ECO:0007669"/>
    <property type="project" value="InterPro"/>
</dbReference>